<organism evidence="2 3">
    <name type="scientific">Pigmentiphaga aceris</name>
    <dbReference type="NCBI Taxonomy" id="1940612"/>
    <lineage>
        <taxon>Bacteria</taxon>
        <taxon>Pseudomonadati</taxon>
        <taxon>Pseudomonadota</taxon>
        <taxon>Betaproteobacteria</taxon>
        <taxon>Burkholderiales</taxon>
        <taxon>Alcaligenaceae</taxon>
        <taxon>Pigmentiphaga</taxon>
    </lineage>
</organism>
<feature type="transmembrane region" description="Helical" evidence="1">
    <location>
        <begin position="154"/>
        <end position="176"/>
    </location>
</feature>
<dbReference type="EMBL" id="CP043046">
    <property type="protein sequence ID" value="QEI04505.1"/>
    <property type="molecule type" value="Genomic_DNA"/>
</dbReference>
<keyword evidence="1" id="KW-0812">Transmembrane</keyword>
<feature type="transmembrane region" description="Helical" evidence="1">
    <location>
        <begin position="99"/>
        <end position="116"/>
    </location>
</feature>
<feature type="transmembrane region" description="Helical" evidence="1">
    <location>
        <begin position="52"/>
        <end position="79"/>
    </location>
</feature>
<gene>
    <name evidence="2" type="ORF">FXN63_00665</name>
</gene>
<evidence type="ECO:0000256" key="1">
    <source>
        <dbReference type="SAM" id="Phobius"/>
    </source>
</evidence>
<dbReference type="RefSeq" id="WP_148811870.1">
    <property type="nucleotide sequence ID" value="NZ_CP043046.1"/>
</dbReference>
<keyword evidence="3" id="KW-1185">Reference proteome</keyword>
<protein>
    <submittedName>
        <fullName evidence="2">Uncharacterized protein</fullName>
    </submittedName>
</protein>
<proteinExistence type="predicted"/>
<accession>A0A5C0ARF0</accession>
<feature type="transmembrane region" description="Helical" evidence="1">
    <location>
        <begin position="12"/>
        <end position="31"/>
    </location>
</feature>
<name>A0A5C0ARF0_9BURK</name>
<feature type="transmembrane region" description="Helical" evidence="1">
    <location>
        <begin position="197"/>
        <end position="218"/>
    </location>
</feature>
<dbReference type="KEGG" id="pacr:FXN63_00665"/>
<keyword evidence="1" id="KW-1133">Transmembrane helix</keyword>
<evidence type="ECO:0000313" key="3">
    <source>
        <dbReference type="Proteomes" id="UP000325161"/>
    </source>
</evidence>
<keyword evidence="1" id="KW-0472">Membrane</keyword>
<feature type="transmembrane region" description="Helical" evidence="1">
    <location>
        <begin position="123"/>
        <end position="142"/>
    </location>
</feature>
<evidence type="ECO:0000313" key="2">
    <source>
        <dbReference type="EMBL" id="QEI04505.1"/>
    </source>
</evidence>
<reference evidence="2 3" key="1">
    <citation type="submission" date="2019-08" db="EMBL/GenBank/DDBJ databases">
        <title>Amphibian skin-associated Pigmentiphaga: genome sequence and occurrence across geography and hosts.</title>
        <authorList>
            <person name="Bletz M.C."/>
            <person name="Bunk B."/>
            <person name="Sproeer C."/>
            <person name="Biwer P."/>
            <person name="Reiter S."/>
            <person name="Rabemananjara F.C.E."/>
            <person name="Schulz S."/>
            <person name="Overmann J."/>
            <person name="Vences M."/>
        </authorList>
    </citation>
    <scope>NUCLEOTIDE SEQUENCE [LARGE SCALE GENOMIC DNA]</scope>
    <source>
        <strain evidence="2 3">Mada1488</strain>
    </source>
</reference>
<sequence length="223" mass="24175">MFWNAVNEGLATFAHWETWVCIVLWLVVTGLPRLMVLRAVAGPEESRSIGGIYLMLTPFIQAAAMSVLILTLSPLIFGLGDQAAWRFPWSMLVDAPGPTFKMIVAVFVAWILSRFTPYLSRIAAYRTCFVGIAALVFSIRLVNTSNAVPVLDRVALWPGYAYALGGLAIGALVVLCTNRLSARLGARAESEPGVPRGTALFGIEGVLGLVPVFIYGAWLGEQM</sequence>
<dbReference type="Proteomes" id="UP000325161">
    <property type="component" value="Chromosome"/>
</dbReference>
<dbReference type="AlphaFoldDB" id="A0A5C0ARF0"/>